<comment type="caution">
    <text evidence="2">The sequence shown here is derived from an EMBL/GenBank/DDBJ whole genome shotgun (WGS) entry which is preliminary data.</text>
</comment>
<organism evidence="2 3">
    <name type="scientific">Candidatus Opimibacter skivensis</name>
    <dbReference type="NCBI Taxonomy" id="2982028"/>
    <lineage>
        <taxon>Bacteria</taxon>
        <taxon>Pseudomonadati</taxon>
        <taxon>Bacteroidota</taxon>
        <taxon>Saprospiria</taxon>
        <taxon>Saprospirales</taxon>
        <taxon>Saprospiraceae</taxon>
        <taxon>Candidatus Opimibacter</taxon>
    </lineage>
</organism>
<evidence type="ECO:0000313" key="3">
    <source>
        <dbReference type="Proteomes" id="UP000808337"/>
    </source>
</evidence>
<keyword evidence="1" id="KW-0732">Signal</keyword>
<dbReference type="Gene3D" id="2.60.40.10">
    <property type="entry name" value="Immunoglobulins"/>
    <property type="match status" value="2"/>
</dbReference>
<evidence type="ECO:0000256" key="1">
    <source>
        <dbReference type="SAM" id="SignalP"/>
    </source>
</evidence>
<dbReference type="AlphaFoldDB" id="A0A9D7XPK6"/>
<dbReference type="InterPro" id="IPR013783">
    <property type="entry name" value="Ig-like_fold"/>
</dbReference>
<protein>
    <submittedName>
        <fullName evidence="2">Cadherin-like domain-containing protein</fullName>
    </submittedName>
</protein>
<dbReference type="Pfam" id="PF17963">
    <property type="entry name" value="Big_9"/>
    <property type="match status" value="1"/>
</dbReference>
<name>A0A9D7XPK6_9BACT</name>
<feature type="signal peptide" evidence="1">
    <location>
        <begin position="1"/>
        <end position="27"/>
    </location>
</feature>
<dbReference type="Proteomes" id="UP000808337">
    <property type="component" value="Unassembled WGS sequence"/>
</dbReference>
<feature type="chain" id="PRO_5039457263" evidence="1">
    <location>
        <begin position="28"/>
        <end position="736"/>
    </location>
</feature>
<evidence type="ECO:0000313" key="2">
    <source>
        <dbReference type="EMBL" id="MBK9982121.1"/>
    </source>
</evidence>
<sequence>MSYLFNRVGKLLLSVFLVFTLKASLKAQNNLAAGDIAIVSYQADTDPTNTFNPALLEFDDRFSIVVLKSGGLAAGTVIYITSRGWDGPNNIWLDEAYPPFTFGIGSEAVIKWIVPAGGIIQGKEVFFINKYHDELPPGSEYFQWFAYSDESGTVPLGTITNETPIVPTALPQPNGFTDGMSLYQAGGNILVFQTGPPAGPATNYDDATRRFITAILANVRPTNVGVPTSYAAWDITPNVQNESSIPPGLVNGSTCFLMSPGPLPYPTSPVPGTVEPDNGKFNCTGTPACSVASLAASIYNVSNWTYSNTVFPVGTSSSLCTYTVLPTNTASAPSSTPILCINTLLPNITHATTGATGIGAPVGLPAGVMANFAANTITISGTPTASGTFNYSIPLTGGCGNVNATGTITVKANNTAGVASSTPTLCSNTPLTNITHATTGATGIGAPTGLPAGVMANFASNTITISGTPTASGTFNYSIPLTGGCGNVNATGTITVNPAQSASFAYAKDGYCKLGIDPLPLIYGNTGGTFSAPGALSINAASGLIDVSASTAGGPYTVTYVNTGTCPDTKTFPVSIANCIPGATLVDAITIDNGTPGTADPGDKIKLTATITNAQTADYDGVQMTANNDPKVTFVAGSFKSTPVAVNDLYATTLNTMLTVPVGTGLLANDFDNNIPGLTVTTFPVTSTQGGTIAGNANGSFTYTPPNGFTGNDTFTYVITDSDAQTNSATVKIHVQ</sequence>
<gene>
    <name evidence="2" type="ORF">IPP15_06790</name>
</gene>
<proteinExistence type="predicted"/>
<dbReference type="Gene3D" id="2.60.40.2810">
    <property type="match status" value="1"/>
</dbReference>
<dbReference type="EMBL" id="JADKGY010000001">
    <property type="protein sequence ID" value="MBK9982121.1"/>
    <property type="molecule type" value="Genomic_DNA"/>
</dbReference>
<reference evidence="2 3" key="1">
    <citation type="submission" date="2020-10" db="EMBL/GenBank/DDBJ databases">
        <title>Connecting structure to function with the recovery of over 1000 high-quality activated sludge metagenome-assembled genomes encoding full-length rRNA genes using long-read sequencing.</title>
        <authorList>
            <person name="Singleton C.M."/>
            <person name="Petriglieri F."/>
            <person name="Kristensen J.M."/>
            <person name="Kirkegaard R.H."/>
            <person name="Michaelsen T.Y."/>
            <person name="Andersen M.H."/>
            <person name="Karst S.M."/>
            <person name="Dueholm M.S."/>
            <person name="Nielsen P.H."/>
            <person name="Albertsen M."/>
        </authorList>
    </citation>
    <scope>NUCLEOTIDE SEQUENCE [LARGE SCALE GENOMIC DNA]</scope>
    <source>
        <strain evidence="2">Ribe_18-Q3-R11-54_MAXAC.273</strain>
    </source>
</reference>
<accession>A0A9D7XPK6</accession>